<proteinExistence type="predicted"/>
<dbReference type="SUPFAM" id="SSF57716">
    <property type="entry name" value="Glucocorticoid receptor-like (DNA-binding domain)"/>
    <property type="match status" value="1"/>
</dbReference>
<evidence type="ECO:0000256" key="1">
    <source>
        <dbReference type="ARBA" id="ARBA00004123"/>
    </source>
</evidence>
<evidence type="ECO:0000313" key="10">
    <source>
        <dbReference type="Proteomes" id="UP000290900"/>
    </source>
</evidence>
<accession>A0A448YPD7</accession>
<dbReference type="SMART" id="SM00401">
    <property type="entry name" value="ZnF_GATA"/>
    <property type="match status" value="1"/>
</dbReference>
<feature type="compositionally biased region" description="Low complexity" evidence="7">
    <location>
        <begin position="420"/>
        <end position="443"/>
    </location>
</feature>
<dbReference type="PROSITE" id="PS50114">
    <property type="entry name" value="GATA_ZN_FINGER_2"/>
    <property type="match status" value="1"/>
</dbReference>
<organism evidence="9 10">
    <name type="scientific">Brettanomyces naardenensis</name>
    <name type="common">Yeast</name>
    <dbReference type="NCBI Taxonomy" id="13370"/>
    <lineage>
        <taxon>Eukaryota</taxon>
        <taxon>Fungi</taxon>
        <taxon>Dikarya</taxon>
        <taxon>Ascomycota</taxon>
        <taxon>Saccharomycotina</taxon>
        <taxon>Pichiomycetes</taxon>
        <taxon>Pichiales</taxon>
        <taxon>Pichiaceae</taxon>
        <taxon>Brettanomyces</taxon>
    </lineage>
</organism>
<dbReference type="InterPro" id="IPR000679">
    <property type="entry name" value="Znf_GATA"/>
</dbReference>
<comment type="subcellular location">
    <subcellularLocation>
        <location evidence="1">Nucleus</location>
    </subcellularLocation>
</comment>
<sequence>MSWRIYSMDYLKKRRAAQKGRISSRRRSRNTKSVSPHTSSAFPSFTEMPLISDLGISPKGKVLTNKAFARPGSLSTASSTMSVPFTSTSISASTANSASTSSASPSTSMSAFDFQPKLYSSTNLSLLKQHGADTLVDTGAKQPDSAAEFDYIEHIRRLSSEEYVPTLAREPEAMEYGSFGGPTSIPINIHYNSGMPESSAVGSSLESESMFSPINQSSLSSSASATNSAFTFPSKNRTYSTSSSTQRQRMPLRQCRKIPETTNSGMEFLKFDDNLKDIIDFSKCAEDDGSQSVKRSKVAATPETQDGGAFSLDSYISMLESSLDGHDKRPAHHSPVASFSSSTSTIASTALPGSALLSNSSSFAKSQMPNRPVCENCLTSTTPLWRKTSDNRLLCNACGLFFKLHGIIRPPAGKPKQELQRQQQQQLQLQQQQRQRQQQQQQQTSSQARPSQIFHEEVWDSMDPISIPLKEDFTSHPAGGNDWGWLKFD</sequence>
<dbReference type="InterPro" id="IPR013088">
    <property type="entry name" value="Znf_NHR/GATA"/>
</dbReference>
<dbReference type="Proteomes" id="UP000290900">
    <property type="component" value="Unassembled WGS sequence"/>
</dbReference>
<gene>
    <name evidence="9" type="ORF">BRENAR_LOCUS3533</name>
</gene>
<evidence type="ECO:0000259" key="8">
    <source>
        <dbReference type="PROSITE" id="PS50114"/>
    </source>
</evidence>
<dbReference type="PRINTS" id="PR00619">
    <property type="entry name" value="GATAZNFINGER"/>
</dbReference>
<dbReference type="Gene3D" id="3.30.50.10">
    <property type="entry name" value="Erythroid Transcription Factor GATA-1, subunit A"/>
    <property type="match status" value="1"/>
</dbReference>
<evidence type="ECO:0000256" key="2">
    <source>
        <dbReference type="ARBA" id="ARBA00022723"/>
    </source>
</evidence>
<feature type="compositionally biased region" description="Polar residues" evidence="7">
    <location>
        <begin position="31"/>
        <end position="41"/>
    </location>
</feature>
<reference evidence="9 10" key="1">
    <citation type="submission" date="2018-12" db="EMBL/GenBank/DDBJ databases">
        <authorList>
            <person name="Tiukova I."/>
            <person name="Dainat J."/>
        </authorList>
    </citation>
    <scope>NUCLEOTIDE SEQUENCE [LARGE SCALE GENOMIC DNA]</scope>
</reference>
<dbReference type="PANTHER" id="PTHR10071">
    <property type="entry name" value="TRANSCRIPTION FACTOR GATA FAMILY MEMBER"/>
    <property type="match status" value="1"/>
</dbReference>
<dbReference type="CDD" id="cd00202">
    <property type="entry name" value="ZnF_GATA"/>
    <property type="match status" value="1"/>
</dbReference>
<feature type="region of interest" description="Disordered" evidence="7">
    <location>
        <begin position="412"/>
        <end position="452"/>
    </location>
</feature>
<dbReference type="InParanoid" id="A0A448YPD7"/>
<dbReference type="STRING" id="13370.A0A448YPD7"/>
<dbReference type="GO" id="GO:0005634">
    <property type="term" value="C:nucleus"/>
    <property type="evidence" value="ECO:0007669"/>
    <property type="project" value="UniProtKB-SubCell"/>
</dbReference>
<feature type="region of interest" description="Disordered" evidence="7">
    <location>
        <begin position="16"/>
        <end position="41"/>
    </location>
</feature>
<evidence type="ECO:0000313" key="9">
    <source>
        <dbReference type="EMBL" id="VEU22802.1"/>
    </source>
</evidence>
<feature type="domain" description="GATA-type" evidence="8">
    <location>
        <begin position="374"/>
        <end position="421"/>
    </location>
</feature>
<evidence type="ECO:0000256" key="3">
    <source>
        <dbReference type="ARBA" id="ARBA00022771"/>
    </source>
</evidence>
<evidence type="ECO:0000256" key="5">
    <source>
        <dbReference type="ARBA" id="ARBA00023242"/>
    </source>
</evidence>
<keyword evidence="2" id="KW-0479">Metal-binding</keyword>
<name>A0A448YPD7_BRENA</name>
<dbReference type="OrthoDB" id="515401at2759"/>
<feature type="compositionally biased region" description="Low complexity" evidence="7">
    <location>
        <begin position="226"/>
        <end position="249"/>
    </location>
</feature>
<dbReference type="GO" id="GO:0000978">
    <property type="term" value="F:RNA polymerase II cis-regulatory region sequence-specific DNA binding"/>
    <property type="evidence" value="ECO:0007669"/>
    <property type="project" value="TreeGrafter"/>
</dbReference>
<dbReference type="InterPro" id="IPR039355">
    <property type="entry name" value="Transcription_factor_GATA"/>
</dbReference>
<feature type="compositionally biased region" description="Basic residues" evidence="7">
    <location>
        <begin position="16"/>
        <end position="30"/>
    </location>
</feature>
<keyword evidence="10" id="KW-1185">Reference proteome</keyword>
<dbReference type="EMBL" id="CAACVR010000028">
    <property type="protein sequence ID" value="VEU22802.1"/>
    <property type="molecule type" value="Genomic_DNA"/>
</dbReference>
<feature type="region of interest" description="Disordered" evidence="7">
    <location>
        <begin position="226"/>
        <end position="251"/>
    </location>
</feature>
<keyword evidence="4" id="KW-0862">Zinc</keyword>
<dbReference type="GO" id="GO:0008270">
    <property type="term" value="F:zinc ion binding"/>
    <property type="evidence" value="ECO:0007669"/>
    <property type="project" value="UniProtKB-KW"/>
</dbReference>
<evidence type="ECO:0000256" key="6">
    <source>
        <dbReference type="PROSITE-ProRule" id="PRU00094"/>
    </source>
</evidence>
<dbReference type="PANTHER" id="PTHR10071:SF338">
    <property type="entry name" value="GATA-TYPE DOMAIN-CONTAINING PROTEIN"/>
    <property type="match status" value="1"/>
</dbReference>
<keyword evidence="5" id="KW-0539">Nucleus</keyword>
<dbReference type="PROSITE" id="PS00344">
    <property type="entry name" value="GATA_ZN_FINGER_1"/>
    <property type="match status" value="1"/>
</dbReference>
<feature type="region of interest" description="Disordered" evidence="7">
    <location>
        <begin position="470"/>
        <end position="489"/>
    </location>
</feature>
<dbReference type="AlphaFoldDB" id="A0A448YPD7"/>
<feature type="region of interest" description="Disordered" evidence="7">
    <location>
        <begin position="323"/>
        <end position="342"/>
    </location>
</feature>
<dbReference type="GO" id="GO:0045944">
    <property type="term" value="P:positive regulation of transcription by RNA polymerase II"/>
    <property type="evidence" value="ECO:0007669"/>
    <property type="project" value="TreeGrafter"/>
</dbReference>
<evidence type="ECO:0000256" key="7">
    <source>
        <dbReference type="SAM" id="MobiDB-lite"/>
    </source>
</evidence>
<dbReference type="GO" id="GO:0000981">
    <property type="term" value="F:DNA-binding transcription factor activity, RNA polymerase II-specific"/>
    <property type="evidence" value="ECO:0007669"/>
    <property type="project" value="TreeGrafter"/>
</dbReference>
<evidence type="ECO:0000256" key="4">
    <source>
        <dbReference type="ARBA" id="ARBA00022833"/>
    </source>
</evidence>
<keyword evidence="3 6" id="KW-0863">Zinc-finger</keyword>
<dbReference type="Pfam" id="PF00320">
    <property type="entry name" value="GATA"/>
    <property type="match status" value="1"/>
</dbReference>
<dbReference type="GO" id="GO:0000122">
    <property type="term" value="P:negative regulation of transcription by RNA polymerase II"/>
    <property type="evidence" value="ECO:0007669"/>
    <property type="project" value="TreeGrafter"/>
</dbReference>
<protein>
    <submittedName>
        <fullName evidence="9">DEKNAAC103859</fullName>
    </submittedName>
</protein>